<keyword evidence="1" id="KW-1133">Transmembrane helix</keyword>
<organism evidence="2 3">
    <name type="scientific">Sporichthya brevicatena</name>
    <dbReference type="NCBI Taxonomy" id="171442"/>
    <lineage>
        <taxon>Bacteria</taxon>
        <taxon>Bacillati</taxon>
        <taxon>Actinomycetota</taxon>
        <taxon>Actinomycetes</taxon>
        <taxon>Sporichthyales</taxon>
        <taxon>Sporichthyaceae</taxon>
        <taxon>Sporichthya</taxon>
    </lineage>
</organism>
<sequence length="136" mass="14034">MVGLASAVVGVGLVLFVVGSSRVSSEVVYDDQVPGISLAVLGTVLANAAGVALLIAGRRAVSMRRVAVLGPVPELVPVGRASLDVTPATEPALVGADDLRHYHRESCALAADRDWTARSRAEHERAGRTPCGVCLP</sequence>
<reference evidence="2 3" key="1">
    <citation type="journal article" date="2019" name="Int. J. Syst. Evol. Microbiol.">
        <title>The Global Catalogue of Microorganisms (GCM) 10K type strain sequencing project: providing services to taxonomists for standard genome sequencing and annotation.</title>
        <authorList>
            <consortium name="The Broad Institute Genomics Platform"/>
            <consortium name="The Broad Institute Genome Sequencing Center for Infectious Disease"/>
            <person name="Wu L."/>
            <person name="Ma J."/>
        </authorList>
    </citation>
    <scope>NUCLEOTIDE SEQUENCE [LARGE SCALE GENOMIC DNA]</scope>
    <source>
        <strain evidence="2 3">JCM 10671</strain>
    </source>
</reference>
<protein>
    <submittedName>
        <fullName evidence="2">Uncharacterized protein</fullName>
    </submittedName>
</protein>
<keyword evidence="3" id="KW-1185">Reference proteome</keyword>
<evidence type="ECO:0000313" key="3">
    <source>
        <dbReference type="Proteomes" id="UP001500957"/>
    </source>
</evidence>
<name>A0ABN1H6C4_9ACTN</name>
<proteinExistence type="predicted"/>
<accession>A0ABN1H6C4</accession>
<gene>
    <name evidence="2" type="ORF">GCM10009547_37010</name>
</gene>
<dbReference type="Proteomes" id="UP001500957">
    <property type="component" value="Unassembled WGS sequence"/>
</dbReference>
<evidence type="ECO:0000313" key="2">
    <source>
        <dbReference type="EMBL" id="GAA0629905.1"/>
    </source>
</evidence>
<feature type="transmembrane region" description="Helical" evidence="1">
    <location>
        <begin position="35"/>
        <end position="56"/>
    </location>
</feature>
<keyword evidence="1" id="KW-0472">Membrane</keyword>
<dbReference type="EMBL" id="BAAAHE010000036">
    <property type="protein sequence ID" value="GAA0629905.1"/>
    <property type="molecule type" value="Genomic_DNA"/>
</dbReference>
<comment type="caution">
    <text evidence="2">The sequence shown here is derived from an EMBL/GenBank/DDBJ whole genome shotgun (WGS) entry which is preliminary data.</text>
</comment>
<evidence type="ECO:0000256" key="1">
    <source>
        <dbReference type="SAM" id="Phobius"/>
    </source>
</evidence>
<keyword evidence="1" id="KW-0812">Transmembrane</keyword>